<feature type="domain" description="Mandelate racemase/muconate lactonizing enzyme C-terminal" evidence="2">
    <location>
        <begin position="146"/>
        <end position="244"/>
    </location>
</feature>
<dbReference type="eggNOG" id="COG4948">
    <property type="taxonomic scope" value="Bacteria"/>
</dbReference>
<dbReference type="STRING" id="203267.TWT_737"/>
<proteinExistence type="predicted"/>
<evidence type="ECO:0000313" key="4">
    <source>
        <dbReference type="Proteomes" id="UP000002200"/>
    </source>
</evidence>
<dbReference type="EMBL" id="AE014184">
    <property type="protein sequence ID" value="AAO44834.1"/>
    <property type="molecule type" value="Genomic_DNA"/>
</dbReference>
<dbReference type="PANTHER" id="PTHR48073">
    <property type="entry name" value="O-SUCCINYLBENZOATE SYNTHASE-RELATED"/>
    <property type="match status" value="1"/>
</dbReference>
<organism evidence="3 4">
    <name type="scientific">Tropheryma whipplei (strain Twist)</name>
    <name type="common">Whipple's bacillus</name>
    <dbReference type="NCBI Taxonomy" id="203267"/>
    <lineage>
        <taxon>Bacteria</taxon>
        <taxon>Bacillati</taxon>
        <taxon>Actinomycetota</taxon>
        <taxon>Actinomycetes</taxon>
        <taxon>Micrococcales</taxon>
        <taxon>Tropherymataceae</taxon>
        <taxon>Tropheryma</taxon>
    </lineage>
</organism>
<dbReference type="SUPFAM" id="SSF51604">
    <property type="entry name" value="Enolase C-terminal domain-like"/>
    <property type="match status" value="1"/>
</dbReference>
<dbReference type="InterPro" id="IPR029065">
    <property type="entry name" value="Enolase_C-like"/>
</dbReference>
<dbReference type="Proteomes" id="UP000002200">
    <property type="component" value="Chromosome"/>
</dbReference>
<dbReference type="AlphaFoldDB" id="Q83MQ4"/>
<keyword evidence="4" id="KW-1185">Reference proteome</keyword>
<name>Q83MQ4_TROWT</name>
<dbReference type="Pfam" id="PF18374">
    <property type="entry name" value="Enolase_like_N"/>
    <property type="match status" value="1"/>
</dbReference>
<dbReference type="InterPro" id="IPR029017">
    <property type="entry name" value="Enolase-like_N"/>
</dbReference>
<dbReference type="HOGENOM" id="CLU_057696_0_0_11"/>
<dbReference type="SMART" id="SM00922">
    <property type="entry name" value="MR_MLE"/>
    <property type="match status" value="1"/>
</dbReference>
<dbReference type="NCBIfam" id="NF002782">
    <property type="entry name" value="PRK02901.1"/>
    <property type="match status" value="1"/>
</dbReference>
<keyword evidence="1" id="KW-0479">Metal-binding</keyword>
<dbReference type="SFLD" id="SFLDG00180">
    <property type="entry name" value="muconate_cycloisomerase"/>
    <property type="match status" value="1"/>
</dbReference>
<dbReference type="InterPro" id="IPR013342">
    <property type="entry name" value="Mandelate_racemase_C"/>
</dbReference>
<dbReference type="Gene3D" id="3.30.390.10">
    <property type="entry name" value="Enolase-like, N-terminal domain"/>
    <property type="match status" value="1"/>
</dbReference>
<dbReference type="CDD" id="cd03320">
    <property type="entry name" value="OSBS"/>
    <property type="match status" value="1"/>
</dbReference>
<dbReference type="Gene3D" id="3.20.20.120">
    <property type="entry name" value="Enolase-like C-terminal domain"/>
    <property type="match status" value="1"/>
</dbReference>
<dbReference type="InterPro" id="IPR036849">
    <property type="entry name" value="Enolase-like_C_sf"/>
</dbReference>
<dbReference type="SFLD" id="SFLDF00009">
    <property type="entry name" value="o-succinylbenzoate_synthase"/>
    <property type="match status" value="1"/>
</dbReference>
<accession>Q83MQ4</accession>
<dbReference type="Pfam" id="PF13378">
    <property type="entry name" value="MR_MLE_C"/>
    <property type="match status" value="1"/>
</dbReference>
<evidence type="ECO:0000313" key="3">
    <source>
        <dbReference type="EMBL" id="AAO44834.1"/>
    </source>
</evidence>
<dbReference type="OrthoDB" id="3725747at2"/>
<protein>
    <submittedName>
        <fullName evidence="3">O-succinylbenzoate-CoA synthase</fullName>
    </submittedName>
</protein>
<evidence type="ECO:0000259" key="2">
    <source>
        <dbReference type="SMART" id="SM00922"/>
    </source>
</evidence>
<dbReference type="GO" id="GO:0003824">
    <property type="term" value="F:catalytic activity"/>
    <property type="evidence" value="ECO:0007669"/>
    <property type="project" value="UniProtKB-ARBA"/>
</dbReference>
<dbReference type="PANTHER" id="PTHR48073:SF2">
    <property type="entry name" value="O-SUCCINYLBENZOATE SYNTHASE"/>
    <property type="match status" value="1"/>
</dbReference>
<reference evidence="3 4" key="1">
    <citation type="journal article" date="2003" name="Genome Res.">
        <title>Tropheryma whipplei twist: a human pathogenic Actinobacteria with a reduced genome.</title>
        <authorList>
            <person name="Raoult D."/>
            <person name="Ogata H."/>
            <person name="Audic S."/>
            <person name="Robert C."/>
            <person name="Suhre K."/>
            <person name="Drancourt M."/>
            <person name="Claverie J.-M."/>
        </authorList>
    </citation>
    <scope>NUCLEOTIDE SEQUENCE [LARGE SCALE GENOMIC DNA]</scope>
    <source>
        <strain evidence="3 4">Twist</strain>
    </source>
</reference>
<dbReference type="KEGG" id="twh:TWT_737"/>
<dbReference type="GO" id="GO:0046872">
    <property type="term" value="F:metal ion binding"/>
    <property type="evidence" value="ECO:0007669"/>
    <property type="project" value="UniProtKB-KW"/>
</dbReference>
<gene>
    <name evidence="3" type="primary">menC</name>
    <name evidence="3" type="ordered locus">TWT_737</name>
</gene>
<dbReference type="SFLD" id="SFLDS00001">
    <property type="entry name" value="Enolase"/>
    <property type="match status" value="1"/>
</dbReference>
<dbReference type="SMR" id="Q83MQ4"/>
<sequence length="416" mass="47330">MYGRHTISIILREIFRLMDYPSIDTLLESAHIVTLPMKYPFMGLSERQAVLFEGPNSWAEYSPFMGCNDTRMWLASAIEYGWGNTNVLSVPNLDLDNTNFASRSKYGYIANPQTSNKDHSDNKRFYTQTKNHREIPVNAILPDIPASKMSEILGKDLQGCKCVKIKVGKHFQDRDIHRIRAVLDFMGADTMLRLDANCKWNVSETLNNLDVLEDNDLLENVSYIEQPCRTTRELITLKQKMDTRGYVTKIAIDESLRDLLLHWQKNRKWSNNSGITYTTELRETLSACDMLVLKLQPMGGMRAVADLLESIKNNIKVNVGYTVSSSLETSLGIEMGLALALNLPNITLPVGLATAGLLDADITDDPLLPNKGYITPRKIEVNKKLLNRYAADKRHVVWWHRRIRAAHRALFQDLSD</sequence>
<evidence type="ECO:0000256" key="1">
    <source>
        <dbReference type="ARBA" id="ARBA00022723"/>
    </source>
</evidence>